<gene>
    <name evidence="1" type="ORF">H206_01352</name>
</gene>
<dbReference type="Proteomes" id="UP000287853">
    <property type="component" value="Unassembled WGS sequence"/>
</dbReference>
<organism evidence="1 2">
    <name type="scientific">Candidatus Electrothrix aarhusensis</name>
    <dbReference type="NCBI Taxonomy" id="1859131"/>
    <lineage>
        <taxon>Bacteria</taxon>
        <taxon>Pseudomonadati</taxon>
        <taxon>Thermodesulfobacteriota</taxon>
        <taxon>Desulfobulbia</taxon>
        <taxon>Desulfobulbales</taxon>
        <taxon>Desulfobulbaceae</taxon>
        <taxon>Candidatus Electrothrix</taxon>
    </lineage>
</organism>
<name>A0A3S3RQ57_9BACT</name>
<reference evidence="1 2" key="1">
    <citation type="submission" date="2017-01" db="EMBL/GenBank/DDBJ databases">
        <title>The cable genome- insights into the physiology and evolution of filamentous bacteria capable of sulfide oxidation via long distance electron transfer.</title>
        <authorList>
            <person name="Schreiber L."/>
            <person name="Bjerg J.T."/>
            <person name="Boggild A."/>
            <person name="Van De Vossenberg J."/>
            <person name="Meysman F."/>
            <person name="Nielsen L.P."/>
            <person name="Schramm A."/>
            <person name="Kjeldsen K.U."/>
        </authorList>
    </citation>
    <scope>NUCLEOTIDE SEQUENCE [LARGE SCALE GENOMIC DNA]</scope>
    <source>
        <strain evidence="1">MCF</strain>
    </source>
</reference>
<dbReference type="Pfam" id="PF11536">
    <property type="entry name" value="DUF3226"/>
    <property type="match status" value="1"/>
</dbReference>
<protein>
    <recommendedName>
        <fullName evidence="3">DUF4435 domain-containing protein</fullName>
    </recommendedName>
</protein>
<accession>A0A3S3RQ57</accession>
<sequence>MAHEKVLLVEGDEDKRVIPQLVEANGVQWGNRKKDWIVEIKALGSVERLLDKEEINIQLKDSGLKILGIILDADDAPANRWQSIRNCLLERYPDIPEELPATGLIHTSPEEDVKIGVWMMPDNRARGMLETFLQFLLPENDKDLWEFAEQSCRQAANCGAPYKEAHLDKAKIHTWLAWQNPPGRQLHNAIMERILTPASPQAAPFMQWFQRLFEIPAAE</sequence>
<evidence type="ECO:0008006" key="3">
    <source>
        <dbReference type="Google" id="ProtNLM"/>
    </source>
</evidence>
<dbReference type="AlphaFoldDB" id="A0A3S3RQ57"/>
<dbReference type="InterPro" id="IPR024508">
    <property type="entry name" value="DUF3226"/>
</dbReference>
<keyword evidence="2" id="KW-1185">Reference proteome</keyword>
<dbReference type="EMBL" id="MTKO01000081">
    <property type="protein sequence ID" value="RWX45178.1"/>
    <property type="molecule type" value="Genomic_DNA"/>
</dbReference>
<evidence type="ECO:0000313" key="2">
    <source>
        <dbReference type="Proteomes" id="UP000287853"/>
    </source>
</evidence>
<comment type="caution">
    <text evidence="1">The sequence shown here is derived from an EMBL/GenBank/DDBJ whole genome shotgun (WGS) entry which is preliminary data.</text>
</comment>
<proteinExistence type="predicted"/>
<evidence type="ECO:0000313" key="1">
    <source>
        <dbReference type="EMBL" id="RWX45178.1"/>
    </source>
</evidence>